<gene>
    <name evidence="1" type="ORF">GCM10023320_12170</name>
</gene>
<sequence length="168" mass="18891">MQETGLRAWWRDRGQRRYPPEFRIPRPIWPDEVRRDYERVAAALAALPERPAEPPDDGALAEAALGLWRTQRRIESEDPDGTSQLTRQLRRHVQTAWKGLANAGITVQQHDNEPHDDGLALEVVAREPRPGLPRDTVVETVAPSILRSGKVIRTGEVVVGYPVEDGKA</sequence>
<dbReference type="RefSeq" id="WP_345603794.1">
    <property type="nucleotide sequence ID" value="NZ_BAABJO010000004.1"/>
</dbReference>
<name>A0ABP9ND71_9PSEU</name>
<evidence type="ECO:0000313" key="1">
    <source>
        <dbReference type="EMBL" id="GAA5114640.1"/>
    </source>
</evidence>
<evidence type="ECO:0000313" key="2">
    <source>
        <dbReference type="Proteomes" id="UP001500804"/>
    </source>
</evidence>
<proteinExistence type="predicted"/>
<protein>
    <recommendedName>
        <fullName evidence="3">Nucleotide exchange factor GrpE</fullName>
    </recommendedName>
</protein>
<keyword evidence="2" id="KW-1185">Reference proteome</keyword>
<evidence type="ECO:0008006" key="3">
    <source>
        <dbReference type="Google" id="ProtNLM"/>
    </source>
</evidence>
<reference evidence="2" key="1">
    <citation type="journal article" date="2019" name="Int. J. Syst. Evol. Microbiol.">
        <title>The Global Catalogue of Microorganisms (GCM) 10K type strain sequencing project: providing services to taxonomists for standard genome sequencing and annotation.</title>
        <authorList>
            <consortium name="The Broad Institute Genomics Platform"/>
            <consortium name="The Broad Institute Genome Sequencing Center for Infectious Disease"/>
            <person name="Wu L."/>
            <person name="Ma J."/>
        </authorList>
    </citation>
    <scope>NUCLEOTIDE SEQUENCE [LARGE SCALE GENOMIC DNA]</scope>
    <source>
        <strain evidence="2">JCM 18302</strain>
    </source>
</reference>
<dbReference type="EMBL" id="BAABJO010000004">
    <property type="protein sequence ID" value="GAA5114640.1"/>
    <property type="molecule type" value="Genomic_DNA"/>
</dbReference>
<accession>A0ABP9ND71</accession>
<dbReference type="Proteomes" id="UP001500804">
    <property type="component" value="Unassembled WGS sequence"/>
</dbReference>
<organism evidence="1 2">
    <name type="scientific">Pseudonocardia adelaidensis</name>
    <dbReference type="NCBI Taxonomy" id="648754"/>
    <lineage>
        <taxon>Bacteria</taxon>
        <taxon>Bacillati</taxon>
        <taxon>Actinomycetota</taxon>
        <taxon>Actinomycetes</taxon>
        <taxon>Pseudonocardiales</taxon>
        <taxon>Pseudonocardiaceae</taxon>
        <taxon>Pseudonocardia</taxon>
    </lineage>
</organism>
<comment type="caution">
    <text evidence="1">The sequence shown here is derived from an EMBL/GenBank/DDBJ whole genome shotgun (WGS) entry which is preliminary data.</text>
</comment>